<dbReference type="PANTHER" id="PTHR46618">
    <property type="entry name" value="ARMADILLO REPEAT-CONTAINING PROTEIN 3"/>
    <property type="match status" value="1"/>
</dbReference>
<gene>
    <name evidence="2" type="ORF">B296_00031441</name>
</gene>
<reference evidence="2 3" key="1">
    <citation type="journal article" date="2014" name="Agronomy (Basel)">
        <title>A Draft Genome Sequence for Ensete ventricosum, the Drought-Tolerant Tree Against Hunger.</title>
        <authorList>
            <person name="Harrison J."/>
            <person name="Moore K.A."/>
            <person name="Paszkiewicz K."/>
            <person name="Jones T."/>
            <person name="Grant M."/>
            <person name="Ambacheew D."/>
            <person name="Muzemil S."/>
            <person name="Studholme D.J."/>
        </authorList>
    </citation>
    <scope>NUCLEOTIDE SEQUENCE [LARGE SCALE GENOMIC DNA]</scope>
</reference>
<protein>
    <submittedName>
        <fullName evidence="2">Uncharacterized protein</fullName>
    </submittedName>
</protein>
<dbReference type="Proteomes" id="UP000287651">
    <property type="component" value="Unassembled WGS sequence"/>
</dbReference>
<evidence type="ECO:0000256" key="1">
    <source>
        <dbReference type="ARBA" id="ARBA00022737"/>
    </source>
</evidence>
<dbReference type="EMBL" id="AMZH03005533">
    <property type="protein sequence ID" value="RRT66178.1"/>
    <property type="molecule type" value="Genomic_DNA"/>
</dbReference>
<dbReference type="PANTHER" id="PTHR46618:SF1">
    <property type="entry name" value="ARMADILLO REPEAT-CONTAINING PROTEIN 3"/>
    <property type="match status" value="1"/>
</dbReference>
<name>A0A426ZQG8_ENSVE</name>
<dbReference type="InterPro" id="IPR052441">
    <property type="entry name" value="Armadillo-Ser/Thr_Kinase"/>
</dbReference>
<proteinExistence type="predicted"/>
<evidence type="ECO:0000313" key="3">
    <source>
        <dbReference type="Proteomes" id="UP000287651"/>
    </source>
</evidence>
<evidence type="ECO:0000313" key="2">
    <source>
        <dbReference type="EMBL" id="RRT66178.1"/>
    </source>
</evidence>
<accession>A0A426ZQG8</accession>
<dbReference type="AlphaFoldDB" id="A0A426ZQG8"/>
<keyword evidence="1" id="KW-0677">Repeat</keyword>
<organism evidence="2 3">
    <name type="scientific">Ensete ventricosum</name>
    <name type="common">Abyssinian banana</name>
    <name type="synonym">Musa ensete</name>
    <dbReference type="NCBI Taxonomy" id="4639"/>
    <lineage>
        <taxon>Eukaryota</taxon>
        <taxon>Viridiplantae</taxon>
        <taxon>Streptophyta</taxon>
        <taxon>Embryophyta</taxon>
        <taxon>Tracheophyta</taxon>
        <taxon>Spermatophyta</taxon>
        <taxon>Magnoliopsida</taxon>
        <taxon>Liliopsida</taxon>
        <taxon>Zingiberales</taxon>
        <taxon>Musaceae</taxon>
        <taxon>Ensete</taxon>
    </lineage>
</organism>
<comment type="caution">
    <text evidence="2">The sequence shown here is derived from an EMBL/GenBank/DDBJ whole genome shotgun (WGS) entry which is preliminary data.</text>
</comment>
<sequence length="279" mass="31173">MVRLAIDGMWQVFKLKHSTPRNDFCCIAAKNGILIRLVNTLYSLNEATRLASIDGGGVSIPQNGSASRPRSGPLDPLNHPACLQFESPISHLCQIDASKVRLDHPFSSGTKEQMQNAASFSQRTDATQLDKQFFGDGERTLPRYAKLEASKENEHYNLWDHEPSHMDVDLSRHQRGANSVARSSTDKPPKHMEFALNGHSNGANQLISQHDQIRPLLSLLEKEPPSRHVLGQLDYVRHLSGLERHESVLPLLHSSTEKRTNGELDFLMAEFAGICWVPS</sequence>